<feature type="compositionally biased region" description="Polar residues" evidence="1">
    <location>
        <begin position="48"/>
        <end position="59"/>
    </location>
</feature>
<dbReference type="OrthoDB" id="1926212at2759"/>
<proteinExistence type="predicted"/>
<feature type="compositionally biased region" description="Low complexity" evidence="1">
    <location>
        <begin position="353"/>
        <end position="362"/>
    </location>
</feature>
<dbReference type="Gene3D" id="1.25.40.10">
    <property type="entry name" value="Tetratricopeptide repeat domain"/>
    <property type="match status" value="1"/>
</dbReference>
<dbReference type="InterPro" id="IPR003107">
    <property type="entry name" value="HAT"/>
</dbReference>
<dbReference type="PANTHER" id="PTHR26312">
    <property type="entry name" value="TETRATRICOPEPTIDE REPEAT PROTEIN 5"/>
    <property type="match status" value="1"/>
</dbReference>
<feature type="compositionally biased region" description="Acidic residues" evidence="1">
    <location>
        <begin position="135"/>
        <end position="153"/>
    </location>
</feature>
<protein>
    <submittedName>
        <fullName evidence="2">TPR_11 domain-containing protein</fullName>
    </submittedName>
    <submittedName>
        <fullName evidence="3">Tetratricopeptide repeat-like superfamily protein, putative isoform 2</fullName>
    </submittedName>
</protein>
<evidence type="ECO:0000256" key="1">
    <source>
        <dbReference type="SAM" id="MobiDB-lite"/>
    </source>
</evidence>
<feature type="region of interest" description="Disordered" evidence="1">
    <location>
        <begin position="131"/>
        <end position="153"/>
    </location>
</feature>
<accession>A0A5A7TE10</accession>
<evidence type="ECO:0000313" key="5">
    <source>
        <dbReference type="Proteomes" id="UP000321947"/>
    </source>
</evidence>
<evidence type="ECO:0000313" key="3">
    <source>
        <dbReference type="EMBL" id="TYK24611.1"/>
    </source>
</evidence>
<dbReference type="GO" id="GO:0006396">
    <property type="term" value="P:RNA processing"/>
    <property type="evidence" value="ECO:0007669"/>
    <property type="project" value="InterPro"/>
</dbReference>
<evidence type="ECO:0000313" key="2">
    <source>
        <dbReference type="EMBL" id="KAA0039891.1"/>
    </source>
</evidence>
<comment type="caution">
    <text evidence="2">The sequence shown here is derived from an EMBL/GenBank/DDBJ whole genome shotgun (WGS) entry which is preliminary data.</text>
</comment>
<organism evidence="2 4">
    <name type="scientific">Cucumis melo var. makuwa</name>
    <name type="common">Oriental melon</name>
    <dbReference type="NCBI Taxonomy" id="1194695"/>
    <lineage>
        <taxon>Eukaryota</taxon>
        <taxon>Viridiplantae</taxon>
        <taxon>Streptophyta</taxon>
        <taxon>Embryophyta</taxon>
        <taxon>Tracheophyta</taxon>
        <taxon>Spermatophyta</taxon>
        <taxon>Magnoliopsida</taxon>
        <taxon>eudicotyledons</taxon>
        <taxon>Gunneridae</taxon>
        <taxon>Pentapetalae</taxon>
        <taxon>rosids</taxon>
        <taxon>fabids</taxon>
        <taxon>Cucurbitales</taxon>
        <taxon>Cucurbitaceae</taxon>
        <taxon>Benincaseae</taxon>
        <taxon>Cucumis</taxon>
    </lineage>
</organism>
<gene>
    <name evidence="3" type="ORF">E5676_scaffold266G001580</name>
    <name evidence="2" type="ORF">E6C27_scaffold122G001680</name>
</gene>
<reference evidence="4 5" key="1">
    <citation type="submission" date="2019-08" db="EMBL/GenBank/DDBJ databases">
        <title>Draft genome sequences of two oriental melons (Cucumis melo L. var makuwa).</title>
        <authorList>
            <person name="Kwon S.-Y."/>
        </authorList>
    </citation>
    <scope>NUCLEOTIDE SEQUENCE [LARGE SCALE GENOMIC DNA]</scope>
    <source>
        <strain evidence="5">cv. Chang Bougi</strain>
        <strain evidence="4">cv. SW 3</strain>
        <tissue evidence="2">Leaf</tissue>
    </source>
</reference>
<sequence>MLLKSSSTPLLGSLLPPDHHHHHNDLVGKHSPSTFPFHCNNKPLSFSTTTASLNSSPSFSDHHRAPAPSGFRRTNSEGNLNTISHASNVIDVHEDPFSSDSVNFKSSNKFSRGLKRSILQTIPSFSFYGSRVRTEEDEEEEEDREIDTEEEEDDLGNFGINAAVITPEVRAMEQAWSRVGAGGDGMGFGGDLRKEMYLARGLGIGGGPGDGGGGGRLHSGGGGGGGGEEYGMEEYYKKMVVENPGNALVLSNYAEFLYKASASTLLPLKGDLPRAEEYYSRAILMDSQDGEILSKYAKLVWELHHDQQKAISYFQRALQASPHDSHVQAAYANFLWETEENEDEQSIGKEAATKTYTAAATA</sequence>
<feature type="region of interest" description="Disordered" evidence="1">
    <location>
        <begin position="48"/>
        <end position="77"/>
    </location>
</feature>
<dbReference type="EMBL" id="SSTE01018075">
    <property type="protein sequence ID" value="KAA0039891.1"/>
    <property type="molecule type" value="Genomic_DNA"/>
</dbReference>
<dbReference type="Proteomes" id="UP000321393">
    <property type="component" value="Unassembled WGS sequence"/>
</dbReference>
<dbReference type="EMBL" id="SSTD01003912">
    <property type="protein sequence ID" value="TYK24611.1"/>
    <property type="molecule type" value="Genomic_DNA"/>
</dbReference>
<dbReference type="SMART" id="SM00386">
    <property type="entry name" value="HAT"/>
    <property type="match status" value="3"/>
</dbReference>
<dbReference type="Proteomes" id="UP000321947">
    <property type="component" value="Unassembled WGS sequence"/>
</dbReference>
<evidence type="ECO:0000313" key="4">
    <source>
        <dbReference type="Proteomes" id="UP000321393"/>
    </source>
</evidence>
<dbReference type="PANTHER" id="PTHR26312:SF221">
    <property type="entry name" value="OS04G0510600 PROTEIN"/>
    <property type="match status" value="1"/>
</dbReference>
<name>A0A5A7TE10_CUCMM</name>
<feature type="region of interest" description="Disordered" evidence="1">
    <location>
        <begin position="342"/>
        <end position="362"/>
    </location>
</feature>
<dbReference type="SUPFAM" id="SSF48452">
    <property type="entry name" value="TPR-like"/>
    <property type="match status" value="1"/>
</dbReference>
<dbReference type="InterPro" id="IPR011990">
    <property type="entry name" value="TPR-like_helical_dom_sf"/>
</dbReference>
<dbReference type="AlphaFoldDB" id="A0A5A7TE10"/>